<name>A0ABW3C0C9_SPHXN</name>
<dbReference type="Pfam" id="PF12728">
    <property type="entry name" value="HTH_17"/>
    <property type="match status" value="1"/>
</dbReference>
<evidence type="ECO:0000259" key="1">
    <source>
        <dbReference type="Pfam" id="PF12728"/>
    </source>
</evidence>
<gene>
    <name evidence="2" type="ORF">ACFQ00_02075</name>
</gene>
<dbReference type="EMBL" id="JBHTIK010000001">
    <property type="protein sequence ID" value="MFD0847102.1"/>
    <property type="molecule type" value="Genomic_DNA"/>
</dbReference>
<protein>
    <submittedName>
        <fullName evidence="2">Helix-turn-helix domain-containing protein</fullName>
    </submittedName>
</protein>
<dbReference type="Proteomes" id="UP001597124">
    <property type="component" value="Unassembled WGS sequence"/>
</dbReference>
<evidence type="ECO:0000313" key="3">
    <source>
        <dbReference type="Proteomes" id="UP001597124"/>
    </source>
</evidence>
<evidence type="ECO:0000313" key="2">
    <source>
        <dbReference type="EMBL" id="MFD0847102.1"/>
    </source>
</evidence>
<feature type="domain" description="Helix-turn-helix" evidence="1">
    <location>
        <begin position="13"/>
        <end position="61"/>
    </location>
</feature>
<proteinExistence type="predicted"/>
<dbReference type="Gene3D" id="3.90.105.50">
    <property type="match status" value="1"/>
</dbReference>
<dbReference type="NCBIfam" id="TIGR01764">
    <property type="entry name" value="excise"/>
    <property type="match status" value="1"/>
</dbReference>
<dbReference type="InterPro" id="IPR041657">
    <property type="entry name" value="HTH_17"/>
</dbReference>
<sequence>MLTLPPCAPLTVRIPEACRMTGIGRSKLYELIKAGEIETIKVGSSTLVTMAGLEAFLDKCRARDS</sequence>
<dbReference type="InterPro" id="IPR038148">
    <property type="entry name" value="Tn1545/Tn916_Xis"/>
</dbReference>
<dbReference type="RefSeq" id="WP_381485458.1">
    <property type="nucleotide sequence ID" value="NZ_JBHTIK010000001.1"/>
</dbReference>
<comment type="caution">
    <text evidence="2">The sequence shown here is derived from an EMBL/GenBank/DDBJ whole genome shotgun (WGS) entry which is preliminary data.</text>
</comment>
<accession>A0ABW3C0C9</accession>
<dbReference type="InterPro" id="IPR010093">
    <property type="entry name" value="SinI_DNA-bd"/>
</dbReference>
<reference evidence="3" key="1">
    <citation type="journal article" date="2019" name="Int. J. Syst. Evol. Microbiol.">
        <title>The Global Catalogue of Microorganisms (GCM) 10K type strain sequencing project: providing services to taxonomists for standard genome sequencing and annotation.</title>
        <authorList>
            <consortium name="The Broad Institute Genomics Platform"/>
            <consortium name="The Broad Institute Genome Sequencing Center for Infectious Disease"/>
            <person name="Wu L."/>
            <person name="Ma J."/>
        </authorList>
    </citation>
    <scope>NUCLEOTIDE SEQUENCE [LARGE SCALE GENOMIC DNA]</scope>
    <source>
        <strain evidence="3">CCUG 52537</strain>
    </source>
</reference>
<organism evidence="2 3">
    <name type="scientific">Sphingosinicella xenopeptidilytica</name>
    <dbReference type="NCBI Taxonomy" id="364098"/>
    <lineage>
        <taxon>Bacteria</taxon>
        <taxon>Pseudomonadati</taxon>
        <taxon>Pseudomonadota</taxon>
        <taxon>Alphaproteobacteria</taxon>
        <taxon>Sphingomonadales</taxon>
        <taxon>Sphingosinicellaceae</taxon>
        <taxon>Sphingosinicella</taxon>
    </lineage>
</organism>
<keyword evidence="3" id="KW-1185">Reference proteome</keyword>